<dbReference type="GO" id="GO:0016020">
    <property type="term" value="C:membrane"/>
    <property type="evidence" value="ECO:0007669"/>
    <property type="project" value="TreeGrafter"/>
</dbReference>
<dbReference type="KEGG" id="vde:111247410"/>
<dbReference type="EnsemblMetazoa" id="XM_022798286">
    <property type="protein sequence ID" value="XP_022654021"/>
    <property type="gene ID" value="LOC111247410"/>
</dbReference>
<dbReference type="InterPro" id="IPR011074">
    <property type="entry name" value="CRAL/TRIO_N_dom"/>
</dbReference>
<dbReference type="CDD" id="cd00170">
    <property type="entry name" value="SEC14"/>
    <property type="match status" value="1"/>
</dbReference>
<dbReference type="Proteomes" id="UP000594260">
    <property type="component" value="Unplaced"/>
</dbReference>
<dbReference type="PRINTS" id="PR00180">
    <property type="entry name" value="CRETINALDHBP"/>
</dbReference>
<evidence type="ECO:0000313" key="2">
    <source>
        <dbReference type="EnsemblMetazoa" id="XP_022654021"/>
    </source>
</evidence>
<dbReference type="InterPro" id="IPR036273">
    <property type="entry name" value="CRAL/TRIO_N_dom_sf"/>
</dbReference>
<protein>
    <recommendedName>
        <fullName evidence="1">CRAL-TRIO domain-containing protein</fullName>
    </recommendedName>
</protein>
<dbReference type="SUPFAM" id="SSF52087">
    <property type="entry name" value="CRAL/TRIO domain"/>
    <property type="match status" value="1"/>
</dbReference>
<dbReference type="InParanoid" id="A0A7M7MDH1"/>
<proteinExistence type="predicted"/>
<dbReference type="PANTHER" id="PTHR10174">
    <property type="entry name" value="ALPHA-TOCOPHEROL TRANSFER PROTEIN-RELATED"/>
    <property type="match status" value="1"/>
</dbReference>
<dbReference type="SUPFAM" id="SSF46938">
    <property type="entry name" value="CRAL/TRIO N-terminal domain"/>
    <property type="match status" value="1"/>
</dbReference>
<dbReference type="OrthoDB" id="16405at2759"/>
<evidence type="ECO:0000259" key="1">
    <source>
        <dbReference type="PROSITE" id="PS50191"/>
    </source>
</evidence>
<dbReference type="PANTHER" id="PTHR10174:SF130">
    <property type="entry name" value="ALPHA-TOCOPHEROL TRANSFER PROTEIN-LIKE"/>
    <property type="match status" value="1"/>
</dbReference>
<keyword evidence="3" id="KW-1185">Reference proteome</keyword>
<reference evidence="2" key="1">
    <citation type="submission" date="2021-01" db="UniProtKB">
        <authorList>
            <consortium name="EnsemblMetazoa"/>
        </authorList>
    </citation>
    <scope>IDENTIFICATION</scope>
</reference>
<dbReference type="Gene3D" id="1.10.8.20">
    <property type="entry name" value="N-terminal domain of phosphatidylinositol transfer protein sec14p"/>
    <property type="match status" value="1"/>
</dbReference>
<dbReference type="GeneID" id="111247410"/>
<dbReference type="SMART" id="SM01100">
    <property type="entry name" value="CRAL_TRIO_N"/>
    <property type="match status" value="1"/>
</dbReference>
<dbReference type="Gene3D" id="3.40.525.10">
    <property type="entry name" value="CRAL-TRIO lipid binding domain"/>
    <property type="match status" value="1"/>
</dbReference>
<feature type="domain" description="CRAL-TRIO" evidence="1">
    <location>
        <begin position="114"/>
        <end position="267"/>
    </location>
</feature>
<dbReference type="InterPro" id="IPR001251">
    <property type="entry name" value="CRAL-TRIO_dom"/>
</dbReference>
<dbReference type="Gene3D" id="1.20.5.1200">
    <property type="entry name" value="Alpha-tocopherol transfer"/>
    <property type="match status" value="1"/>
</dbReference>
<accession>A0A7M7MDH1</accession>
<organism evidence="2 3">
    <name type="scientific">Varroa destructor</name>
    <name type="common">Honeybee mite</name>
    <dbReference type="NCBI Taxonomy" id="109461"/>
    <lineage>
        <taxon>Eukaryota</taxon>
        <taxon>Metazoa</taxon>
        <taxon>Ecdysozoa</taxon>
        <taxon>Arthropoda</taxon>
        <taxon>Chelicerata</taxon>
        <taxon>Arachnida</taxon>
        <taxon>Acari</taxon>
        <taxon>Parasitiformes</taxon>
        <taxon>Mesostigmata</taxon>
        <taxon>Gamasina</taxon>
        <taxon>Dermanyssoidea</taxon>
        <taxon>Varroidae</taxon>
        <taxon>Varroa</taxon>
    </lineage>
</organism>
<name>A0A7M7MDH1_VARDE</name>
<dbReference type="SMART" id="SM00516">
    <property type="entry name" value="SEC14"/>
    <property type="match status" value="1"/>
</dbReference>
<evidence type="ECO:0000313" key="3">
    <source>
        <dbReference type="Proteomes" id="UP000594260"/>
    </source>
</evidence>
<dbReference type="AlphaFoldDB" id="A0A7M7MDH1"/>
<sequence>MSYFRLAATEKMTTSGWEIRARQHLGETAEIRERALASFRKLLADELGRKPPIRIRKDDEYFLRYLRYSKFDVPRAVKCFINFYSLWGHYPDKIWPLNKAPSDWKFYWSKMLSGVLSRRNFDGTTVMIYRKGLWKPGSDGLVCADALAALFWFLELLLDDPAVQVDGFTLIMDGRGFSWTFLPHLDLSTIKVLVHTVQDAFPARFKAIHVVNQPGLYDYIYACIRPFLKPKIMKRIHLHGSDMTSLHEHIDPEILPEEYGGQAGPFNNDWICQQLYQRDEEFRKYSHYGFPRNEK</sequence>
<dbReference type="GO" id="GO:1902936">
    <property type="term" value="F:phosphatidylinositol bisphosphate binding"/>
    <property type="evidence" value="ECO:0007669"/>
    <property type="project" value="TreeGrafter"/>
</dbReference>
<dbReference type="RefSeq" id="XP_022654021.1">
    <property type="nucleotide sequence ID" value="XM_022798286.1"/>
</dbReference>
<dbReference type="InterPro" id="IPR036865">
    <property type="entry name" value="CRAL-TRIO_dom_sf"/>
</dbReference>
<dbReference type="Pfam" id="PF00650">
    <property type="entry name" value="CRAL_TRIO"/>
    <property type="match status" value="1"/>
</dbReference>
<dbReference type="PROSITE" id="PS50191">
    <property type="entry name" value="CRAL_TRIO"/>
    <property type="match status" value="1"/>
</dbReference>